<proteinExistence type="predicted"/>
<gene>
    <name evidence="2" type="ORF">IU459_30985</name>
</gene>
<dbReference type="SUPFAM" id="SSF69118">
    <property type="entry name" value="AhpD-like"/>
    <property type="match status" value="1"/>
</dbReference>
<dbReference type="RefSeq" id="WP_195133143.1">
    <property type="nucleotide sequence ID" value="NZ_JADLQX010000034.1"/>
</dbReference>
<dbReference type="InterPro" id="IPR003309">
    <property type="entry name" value="SCAN_dom"/>
</dbReference>
<evidence type="ECO:0000259" key="1">
    <source>
        <dbReference type="PROSITE" id="PS50804"/>
    </source>
</evidence>
<organism evidence="2 3">
    <name type="scientific">Nocardia amamiensis</name>
    <dbReference type="NCBI Taxonomy" id="404578"/>
    <lineage>
        <taxon>Bacteria</taxon>
        <taxon>Bacillati</taxon>
        <taxon>Actinomycetota</taxon>
        <taxon>Actinomycetes</taxon>
        <taxon>Mycobacteriales</taxon>
        <taxon>Nocardiaceae</taxon>
        <taxon>Nocardia</taxon>
    </lineage>
</organism>
<dbReference type="PANTHER" id="PTHR33570">
    <property type="entry name" value="4-CARBOXYMUCONOLACTONE DECARBOXYLASE FAMILY PROTEIN"/>
    <property type="match status" value="1"/>
</dbReference>
<protein>
    <submittedName>
        <fullName evidence="2">Carboxymuconolactone decarboxylase family protein</fullName>
    </submittedName>
</protein>
<dbReference type="InterPro" id="IPR029032">
    <property type="entry name" value="AhpD-like"/>
</dbReference>
<reference evidence="2 3" key="1">
    <citation type="submission" date="2020-10" db="EMBL/GenBank/DDBJ databases">
        <title>Identification of Nocardia species via Next-generation sequencing and recognition of intraspecies genetic diversity.</title>
        <authorList>
            <person name="Li P."/>
            <person name="Li P."/>
            <person name="Lu B."/>
        </authorList>
    </citation>
    <scope>NUCLEOTIDE SEQUENCE [LARGE SCALE GENOMIC DNA]</scope>
    <source>
        <strain evidence="2 3">BJ06-0157</strain>
    </source>
</reference>
<dbReference type="Gene3D" id="1.20.1290.10">
    <property type="entry name" value="AhpD-like"/>
    <property type="match status" value="1"/>
</dbReference>
<dbReference type="PROSITE" id="PS50804">
    <property type="entry name" value="SCAN_BOX"/>
    <property type="match status" value="1"/>
</dbReference>
<name>A0ABS0D1D0_9NOCA</name>
<dbReference type="Pfam" id="PF02627">
    <property type="entry name" value="CMD"/>
    <property type="match status" value="2"/>
</dbReference>
<sequence>MSQQQPLAGADALVQLDPVFAQMAMSAGHNLWSLPDLTAREKTFVCLTADLCHPHLGTPLAMHIEMASTHDVDSESIRELFRHLAPYVGYPIVVTAFQRLTELGLPAARDGQPPTTAPLDDTLNDIVRELRTVAPGLAAFTEQQLTQRWTRPDLSVRERALACLVVDIFYQTLGPSLQLHSRIARAAGATEQTFDNLLRATAEFGLPRTWAAARALAAASSPTESSHP</sequence>
<dbReference type="InterPro" id="IPR052512">
    <property type="entry name" value="4CMD/NDH-1_regulator"/>
</dbReference>
<keyword evidence="3" id="KW-1185">Reference proteome</keyword>
<dbReference type="InterPro" id="IPR003779">
    <property type="entry name" value="CMD-like"/>
</dbReference>
<evidence type="ECO:0000313" key="3">
    <source>
        <dbReference type="Proteomes" id="UP000702209"/>
    </source>
</evidence>
<evidence type="ECO:0000313" key="2">
    <source>
        <dbReference type="EMBL" id="MBF6301938.1"/>
    </source>
</evidence>
<feature type="domain" description="SCAN box" evidence="1">
    <location>
        <begin position="132"/>
        <end position="178"/>
    </location>
</feature>
<accession>A0ABS0D1D0</accession>
<dbReference type="EMBL" id="JADLQX010000034">
    <property type="protein sequence ID" value="MBF6301938.1"/>
    <property type="molecule type" value="Genomic_DNA"/>
</dbReference>
<dbReference type="Proteomes" id="UP000702209">
    <property type="component" value="Unassembled WGS sequence"/>
</dbReference>
<dbReference type="PANTHER" id="PTHR33570:SF2">
    <property type="entry name" value="CARBOXYMUCONOLACTONE DECARBOXYLASE-LIKE DOMAIN-CONTAINING PROTEIN"/>
    <property type="match status" value="1"/>
</dbReference>
<comment type="caution">
    <text evidence="2">The sequence shown here is derived from an EMBL/GenBank/DDBJ whole genome shotgun (WGS) entry which is preliminary data.</text>
</comment>